<reference evidence="2" key="1">
    <citation type="submission" date="2022-06" db="EMBL/GenBank/DDBJ databases">
        <title>De novo draft assembly of the Pseudomonas mercurotoleraris sp. nov., isolated from the plants rhizosphere.</title>
        <authorList>
            <person name="Robas M."/>
            <person name="Gonzalez D."/>
            <person name="Fernandez V.M."/>
            <person name="Luna L."/>
            <person name="Provanza A."/>
            <person name="Jimenez P.A."/>
        </authorList>
    </citation>
    <scope>NUCLEOTIDE SEQUENCE</scope>
    <source>
        <strain evidence="2">SAICEUPSM</strain>
    </source>
</reference>
<protein>
    <submittedName>
        <fullName evidence="2">DUF4329 domain-containing protein</fullName>
    </submittedName>
</protein>
<dbReference type="EMBL" id="JAMSHA010000006">
    <property type="protein sequence ID" value="MCV2223704.1"/>
    <property type="molecule type" value="Genomic_DNA"/>
</dbReference>
<dbReference type="InterPro" id="IPR025479">
    <property type="entry name" value="DUF4329"/>
</dbReference>
<comment type="caution">
    <text evidence="2">The sequence shown here is derived from an EMBL/GenBank/DDBJ whole genome shotgun (WGS) entry which is preliminary data.</text>
</comment>
<feature type="domain" description="DUF4329" evidence="1">
    <location>
        <begin position="45"/>
        <end position="162"/>
    </location>
</feature>
<dbReference type="RefSeq" id="WP_263470930.1">
    <property type="nucleotide sequence ID" value="NZ_JAMSHA010000006.1"/>
</dbReference>
<organism evidence="2 3">
    <name type="scientific">Pseudomonas mercuritolerans</name>
    <dbReference type="NCBI Taxonomy" id="2951809"/>
    <lineage>
        <taxon>Bacteria</taxon>
        <taxon>Pseudomonadati</taxon>
        <taxon>Pseudomonadota</taxon>
        <taxon>Gammaproteobacteria</taxon>
        <taxon>Pseudomonadales</taxon>
        <taxon>Pseudomonadaceae</taxon>
        <taxon>Pseudomonas</taxon>
    </lineage>
</organism>
<proteinExistence type="predicted"/>
<evidence type="ECO:0000259" key="1">
    <source>
        <dbReference type="Pfam" id="PF14220"/>
    </source>
</evidence>
<sequence>MNDVSGRSGRAASSPKKFKLPPLGPAFLSEEDAAYWVHTRIPLNPDKEYGSVILRRPDGKFLATSPIAGEATSFEFGSILESGVLGELRHPLGYRCIASVHSHPPLHDEFRNGNPRQDEMLLRLFISFYSAGDFLGDVSARDFFRSAYLSGPDGSLLKYVSSGSPEERAYVLWHQSGAPSGRPPAINDVMGLINKLATVGELKVIVSNADWGHSVGRVPADWKAGTPFSTGTITEMPLMTRVCVNPERAVLAALKSRGAQRSGLLLKKSTSEEYVATHARAAQATSWDPAKVFPEAGDGQLRLPRGYVLEGFYFASRPDPARAPATEQWLAENFFAPQDVALAIARRRRALPLAAPGKPLSLYMQARDTAMLKYTFSGSQVEAAFSQEHPDGTVSDGGIEARLSSGTLRPREFVSMLIIAGRLQVLRGSALWSRLGVLDLQWTPYPDFTWPVLSREFLTSDDAARYAHQAVGNRRDRQFAGYIFQCSNQRFVVTEPLPGDIDVLGQGRLYPHDNQGRAIFPDDHRLHARYVSHVAVSQLEPVEVDYLQWTPHEAVLSLQMLSVEEVRRVLLDEIVLYVSAAADSLLRFEADGSAPAAELGRRLGTSRHPGALATELGNGSKRPQDFIREQAAAGRLTSLVDNPLWGYRGRIASTWSVREAPPAPDAPVWPVIHPFSPDYPVLPTPVLPGLTPPAIAAPQLMLPLPLPWRRPETVAYGAVFASADEVAQSQHERARHWQEQVNACFGFILKHRQNEEYIATELIPVSDGQSSLFQLNSLFAARRSEPWYQFPEGFDLYASWYSHRRSDDPRKTPDDWLNHYFISPDNLTTSMYYGRRRPVVASQLPVALYIATCDGALLKYARSPSSKLFYDATSQSTLDTIKSDLASGHLVPSDFVHEVANSGELSVMHAGLCWDRTGLVGVTWQPYAHLQRRWLGPVFLTADDAAMHAATLLAAVSDRVFGGVILETADKRFVATAPIEVSREDFDLFEICPEESRTYGFFPLGCHIVARYRSRAVREASLVLSRVQKQIYLNMFTVDVLESAFNKRGVREEYRVTADGSLVAYKPASLLEFLFAPDGSVLRYQPQAELFSQLLGQGDRFAAVDAKAIKQGLRSRHLQPVEWINALAKGGHLQVIKGSEIWGLPRQVSVWAPFSEDLLPAREYDKALSKPLCSALFVQADAAAQYVHDASVSRDTQTFGYLLRNQQGVCLATLPVEVQGSALALDRVFENGELISGFALDAIYLRAPLPPLGARSGDVREVFLLPNDVLSVCVRANTPQGYRPIYFSCADGALLKLQLHAFEPGEFYDRRGQIELRPNAFVSAVQAANDERDIAKGSFDFPAYIRRMAAAGRLEVIQSSEYWSRHGLVDDSWQPRQADVSAEQRWRENPVPALGPVFHHPDDAARYAQQRAAEAILDVGYESAILAPAVASQFVPLEPIAWSAQDPSPLARIFRKSTDSSVSWQHPAPRYPDGYHPIAAHQMHLSGNTTLVPDAEGIRANFATPELVYAHSHDLKNRGFDIRHYFYSTPHNVLLKYTPSYSAAERDLLLTRSVFFENGRWTSHLSPGEFVSRLMALGEFRVLVAGYYWAQTGRMGRAWKVQRKQPSSPGTVRIRDEL</sequence>
<accession>A0ABT2XZ51</accession>
<name>A0ABT2XZ51_9PSED</name>
<dbReference type="Pfam" id="PF14220">
    <property type="entry name" value="DUF4329"/>
    <property type="match status" value="1"/>
</dbReference>
<evidence type="ECO:0000313" key="3">
    <source>
        <dbReference type="Proteomes" id="UP001063475"/>
    </source>
</evidence>
<gene>
    <name evidence="2" type="ORF">ND528_19205</name>
</gene>
<evidence type="ECO:0000313" key="2">
    <source>
        <dbReference type="EMBL" id="MCV2223704.1"/>
    </source>
</evidence>
<dbReference type="Proteomes" id="UP001063475">
    <property type="component" value="Unassembled WGS sequence"/>
</dbReference>
<keyword evidence="3" id="KW-1185">Reference proteome</keyword>